<organism evidence="1">
    <name type="scientific">marine sediment metagenome</name>
    <dbReference type="NCBI Taxonomy" id="412755"/>
    <lineage>
        <taxon>unclassified sequences</taxon>
        <taxon>metagenomes</taxon>
        <taxon>ecological metagenomes</taxon>
    </lineage>
</organism>
<dbReference type="AlphaFoldDB" id="A0A0F9DX57"/>
<accession>A0A0F9DX57</accession>
<comment type="caution">
    <text evidence="1">The sequence shown here is derived from an EMBL/GenBank/DDBJ whole genome shotgun (WGS) entry which is preliminary data.</text>
</comment>
<feature type="non-terminal residue" evidence="1">
    <location>
        <position position="57"/>
    </location>
</feature>
<protein>
    <submittedName>
        <fullName evidence="1">Uncharacterized protein</fullName>
    </submittedName>
</protein>
<proteinExistence type="predicted"/>
<name>A0A0F9DX57_9ZZZZ</name>
<reference evidence="1" key="1">
    <citation type="journal article" date="2015" name="Nature">
        <title>Complex archaea that bridge the gap between prokaryotes and eukaryotes.</title>
        <authorList>
            <person name="Spang A."/>
            <person name="Saw J.H."/>
            <person name="Jorgensen S.L."/>
            <person name="Zaremba-Niedzwiedzka K."/>
            <person name="Martijn J."/>
            <person name="Lind A.E."/>
            <person name="van Eijk R."/>
            <person name="Schleper C."/>
            <person name="Guy L."/>
            <person name="Ettema T.J."/>
        </authorList>
    </citation>
    <scope>NUCLEOTIDE SEQUENCE</scope>
</reference>
<dbReference type="EMBL" id="LAZR01037411">
    <property type="protein sequence ID" value="KKL22281.1"/>
    <property type="molecule type" value="Genomic_DNA"/>
</dbReference>
<gene>
    <name evidence="1" type="ORF">LCGC14_2436980</name>
</gene>
<sequence length="57" mass="6315">MKLSRRLLIRRPPLTSDGAHLIDSQVRPLILHPHLNGVQVVAGSNPATPTNDFHSNR</sequence>
<evidence type="ECO:0000313" key="1">
    <source>
        <dbReference type="EMBL" id="KKL22281.1"/>
    </source>
</evidence>